<dbReference type="EMBL" id="JAPDFR010000009">
    <property type="protein sequence ID" value="KAK0382953.1"/>
    <property type="molecule type" value="Genomic_DNA"/>
</dbReference>
<dbReference type="NCBIfam" id="TIGR01664">
    <property type="entry name" value="DNA-3'-Pase"/>
    <property type="match status" value="1"/>
</dbReference>
<dbReference type="Proteomes" id="UP001175261">
    <property type="component" value="Unassembled WGS sequence"/>
</dbReference>
<dbReference type="PANTHER" id="PTHR12083">
    <property type="entry name" value="BIFUNCTIONAL POLYNUCLEOTIDE PHOSPHATASE/KINASE"/>
    <property type="match status" value="1"/>
</dbReference>
<sequence length="462" mass="51758">MKKPHLRNFALPIPSLLLEHRRVLTSMWQDSPCSVVNNFFKPTSQKPKEKTTWSQRGPTEDSPATLLVGKYQPEGTPSEKPGSRRKIAAFDLDSTLITTASGRTHANEATDWKWWHHSVPGRVRELYKDGYQVAIISNQGGLTIHFDANYKGPQAAKTKASARVTAFKQKVNAVLTHLDIPTTVYAATAHDIYRKPRTGMWTELCDDYDISPDTIDLANSFFVGDAGGRTATVATGGGTTATTKDFSCSDRNFAHNVGGITFQTPEEFFLGEEPRSFTREFDLADHPRSEDATVVFEKPKDTQEVVVMCAPPGAGKSTFFWRHLKPLGYERINQDILKSRDKCVKVADEHLSAGKSVAIDNTNADADVRAVWINLAKKHKVPARCVWLKTPLVVCEHNNAARALNPSLNPEKREILPGMAFRTFKAKFKEPTAKEGFKEVVRVEFQFRGTEEEYGVWGRYWV</sequence>
<dbReference type="SUPFAM" id="SSF56784">
    <property type="entry name" value="HAD-like"/>
    <property type="match status" value="1"/>
</dbReference>
<dbReference type="GO" id="GO:0006281">
    <property type="term" value="P:DNA repair"/>
    <property type="evidence" value="ECO:0007669"/>
    <property type="project" value="TreeGrafter"/>
</dbReference>
<feature type="region of interest" description="Disordered" evidence="1">
    <location>
        <begin position="44"/>
        <end position="83"/>
    </location>
</feature>
<name>A0AA39L3N3_SARSR</name>
<dbReference type="InterPro" id="IPR013954">
    <property type="entry name" value="PNK3P"/>
</dbReference>
<dbReference type="GO" id="GO:0046403">
    <property type="term" value="F:polynucleotide 3'-phosphatase activity"/>
    <property type="evidence" value="ECO:0007669"/>
    <property type="project" value="TreeGrafter"/>
</dbReference>
<keyword evidence="3" id="KW-1185">Reference proteome</keyword>
<dbReference type="Pfam" id="PF13671">
    <property type="entry name" value="AAA_33"/>
    <property type="match status" value="1"/>
</dbReference>
<dbReference type="InterPro" id="IPR006549">
    <property type="entry name" value="HAD-SF_hydro_IIIA"/>
</dbReference>
<protein>
    <submittedName>
        <fullName evidence="2">Uncharacterized protein</fullName>
    </submittedName>
</protein>
<dbReference type="Gene3D" id="3.40.50.1000">
    <property type="entry name" value="HAD superfamily/HAD-like"/>
    <property type="match status" value="1"/>
</dbReference>
<dbReference type="PANTHER" id="PTHR12083:SF9">
    <property type="entry name" value="BIFUNCTIONAL POLYNUCLEOTIDE PHOSPHATASE_KINASE"/>
    <property type="match status" value="1"/>
</dbReference>
<evidence type="ECO:0000313" key="2">
    <source>
        <dbReference type="EMBL" id="KAK0382953.1"/>
    </source>
</evidence>
<dbReference type="AlphaFoldDB" id="A0AA39L3N3"/>
<dbReference type="InterPro" id="IPR006551">
    <property type="entry name" value="Polynucleotide_phosphatase"/>
</dbReference>
<dbReference type="GO" id="GO:0003690">
    <property type="term" value="F:double-stranded DNA binding"/>
    <property type="evidence" value="ECO:0007669"/>
    <property type="project" value="TreeGrafter"/>
</dbReference>
<dbReference type="InterPro" id="IPR036412">
    <property type="entry name" value="HAD-like_sf"/>
</dbReference>
<evidence type="ECO:0000256" key="1">
    <source>
        <dbReference type="SAM" id="MobiDB-lite"/>
    </source>
</evidence>
<proteinExistence type="predicted"/>
<dbReference type="FunFam" id="3.40.50.1000:FF:000078">
    <property type="entry name" value="Bifunctional polynucleotide phosphatase/kinase"/>
    <property type="match status" value="1"/>
</dbReference>
<dbReference type="Pfam" id="PF08645">
    <property type="entry name" value="PNK3P"/>
    <property type="match status" value="1"/>
</dbReference>
<gene>
    <name evidence="2" type="ORF">NLU13_8869</name>
</gene>
<dbReference type="SUPFAM" id="SSF52540">
    <property type="entry name" value="P-loop containing nucleoside triphosphate hydrolases"/>
    <property type="match status" value="1"/>
</dbReference>
<reference evidence="2" key="1">
    <citation type="submission" date="2022-10" db="EMBL/GenBank/DDBJ databases">
        <title>Determination and structural analysis of whole genome sequence of Sarocladium strictum F4-1.</title>
        <authorList>
            <person name="Hu L."/>
            <person name="Jiang Y."/>
        </authorList>
    </citation>
    <scope>NUCLEOTIDE SEQUENCE</scope>
    <source>
        <strain evidence="2">F4-1</strain>
    </source>
</reference>
<dbReference type="GO" id="GO:0046404">
    <property type="term" value="F:ATP-dependent polydeoxyribonucleotide 5'-hydroxyl-kinase activity"/>
    <property type="evidence" value="ECO:0007669"/>
    <property type="project" value="TreeGrafter"/>
</dbReference>
<dbReference type="NCBIfam" id="TIGR01662">
    <property type="entry name" value="HAD-SF-IIIA"/>
    <property type="match status" value="1"/>
</dbReference>
<dbReference type="InterPro" id="IPR027417">
    <property type="entry name" value="P-loop_NTPase"/>
</dbReference>
<accession>A0AA39L3N3</accession>
<dbReference type="InterPro" id="IPR023214">
    <property type="entry name" value="HAD_sf"/>
</dbReference>
<dbReference type="FunFam" id="3.40.50.300:FF:000737">
    <property type="entry name" value="Bifunctional polynucleotide phosphatase/kinase"/>
    <property type="match status" value="1"/>
</dbReference>
<dbReference type="Gene3D" id="3.40.50.300">
    <property type="entry name" value="P-loop containing nucleotide triphosphate hydrolases"/>
    <property type="match status" value="1"/>
</dbReference>
<comment type="caution">
    <text evidence="2">The sequence shown here is derived from an EMBL/GenBank/DDBJ whole genome shotgun (WGS) entry which is preliminary data.</text>
</comment>
<evidence type="ECO:0000313" key="3">
    <source>
        <dbReference type="Proteomes" id="UP001175261"/>
    </source>
</evidence>
<organism evidence="2 3">
    <name type="scientific">Sarocladium strictum</name>
    <name type="common">Black bundle disease fungus</name>
    <name type="synonym">Acremonium strictum</name>
    <dbReference type="NCBI Taxonomy" id="5046"/>
    <lineage>
        <taxon>Eukaryota</taxon>
        <taxon>Fungi</taxon>
        <taxon>Dikarya</taxon>
        <taxon>Ascomycota</taxon>
        <taxon>Pezizomycotina</taxon>
        <taxon>Sordariomycetes</taxon>
        <taxon>Hypocreomycetidae</taxon>
        <taxon>Hypocreales</taxon>
        <taxon>Sarocladiaceae</taxon>
        <taxon>Sarocladium</taxon>
    </lineage>
</organism>